<evidence type="ECO:0000256" key="2">
    <source>
        <dbReference type="ARBA" id="ARBA00022457"/>
    </source>
</evidence>
<accession>A0A9D1DA62</accession>
<dbReference type="Pfam" id="PF00817">
    <property type="entry name" value="IMS"/>
    <property type="match status" value="1"/>
</dbReference>
<keyword evidence="6" id="KW-0963">Cytoplasm</keyword>
<keyword evidence="6" id="KW-0808">Transferase</keyword>
<evidence type="ECO:0000256" key="5">
    <source>
        <dbReference type="ARBA" id="ARBA00022932"/>
    </source>
</evidence>
<dbReference type="InterPro" id="IPR017961">
    <property type="entry name" value="DNA_pol_Y-fam_little_finger"/>
</dbReference>
<name>A0A9D1DA62_9FIRM</name>
<dbReference type="EC" id="2.7.7.7" evidence="6"/>
<dbReference type="GO" id="GO:0009432">
    <property type="term" value="P:SOS response"/>
    <property type="evidence" value="ECO:0007669"/>
    <property type="project" value="TreeGrafter"/>
</dbReference>
<dbReference type="HAMAP" id="MF_01113">
    <property type="entry name" value="DNApol_IV"/>
    <property type="match status" value="1"/>
</dbReference>
<dbReference type="Gene3D" id="3.30.1490.100">
    <property type="entry name" value="DNA polymerase, Y-family, little finger domain"/>
    <property type="match status" value="1"/>
</dbReference>
<dbReference type="GO" id="GO:0006281">
    <property type="term" value="P:DNA repair"/>
    <property type="evidence" value="ECO:0007669"/>
    <property type="project" value="UniProtKB-UniRule"/>
</dbReference>
<dbReference type="PANTHER" id="PTHR11076">
    <property type="entry name" value="DNA REPAIR POLYMERASE UMUC / TRANSFERASE FAMILY MEMBER"/>
    <property type="match status" value="1"/>
</dbReference>
<keyword evidence="2 6" id="KW-0515">Mutator protein</keyword>
<dbReference type="InterPro" id="IPR043128">
    <property type="entry name" value="Rev_trsase/Diguanyl_cyclase"/>
</dbReference>
<keyword evidence="3 6" id="KW-0548">Nucleotidyltransferase</keyword>
<feature type="active site" evidence="6">
    <location>
        <position position="106"/>
    </location>
</feature>
<comment type="subunit">
    <text evidence="6">Monomer.</text>
</comment>
<evidence type="ECO:0000256" key="3">
    <source>
        <dbReference type="ARBA" id="ARBA00022695"/>
    </source>
</evidence>
<keyword evidence="6" id="KW-0235">DNA replication</keyword>
<evidence type="ECO:0000313" key="8">
    <source>
        <dbReference type="EMBL" id="HIR38822.1"/>
    </source>
</evidence>
<dbReference type="Gene3D" id="3.40.1170.60">
    <property type="match status" value="1"/>
</dbReference>
<dbReference type="GO" id="GO:0003887">
    <property type="term" value="F:DNA-directed DNA polymerase activity"/>
    <property type="evidence" value="ECO:0007669"/>
    <property type="project" value="UniProtKB-UniRule"/>
</dbReference>
<keyword evidence="6" id="KW-0479">Metal-binding</keyword>
<dbReference type="Gene3D" id="1.10.150.20">
    <property type="entry name" value="5' to 3' exonuclease, C-terminal subdomain"/>
    <property type="match status" value="1"/>
</dbReference>
<keyword evidence="6" id="KW-0460">Magnesium</keyword>
<evidence type="ECO:0000256" key="4">
    <source>
        <dbReference type="ARBA" id="ARBA00022763"/>
    </source>
</evidence>
<sequence length="433" mass="48260">MERIVIHSDLNNFYASVERKLHPELSGVPLAVGGNKEERKGIVLAKSEEAKKFGVKTGETLWQAKKKCPDLVVVPPHFNEYMKYSRLARGIYAEYTDLIEPYGIDECWLDVTRSTKIFPKFAGDMYVGEGENRHFAPEYLTFLGDTLRERVKGELGITVSVGVSFNKVFAKLGSDLKKPDGTTVIPVSEYKAKLYPLSVGDLLYVGKATAEKLKRRGISTIGALANAPDELVHGLLGKMGDTLLKYARGLDDEEVRPMGESGELKSIGNSLTYPRDLTAFDEVKRNLFVLAESVAARLREADLGRADTVHLWVRDSNLKSLSAQKKVRPTVLCGEIANHAFALFCERVKPPFKVRALGVTVSGFDNNLTQLTFDEVDGDYKKRERAERAVDAIRKKYGYSKLQRGIMADDAEAAHNDVKGTHLIKPARFEDEE</sequence>
<dbReference type="Gene3D" id="3.30.70.270">
    <property type="match status" value="1"/>
</dbReference>
<evidence type="ECO:0000259" key="7">
    <source>
        <dbReference type="PROSITE" id="PS50173"/>
    </source>
</evidence>
<feature type="site" description="Substrate discrimination" evidence="6">
    <location>
        <position position="14"/>
    </location>
</feature>
<dbReference type="GO" id="GO:0000287">
    <property type="term" value="F:magnesium ion binding"/>
    <property type="evidence" value="ECO:0007669"/>
    <property type="project" value="UniProtKB-UniRule"/>
</dbReference>
<dbReference type="AlphaFoldDB" id="A0A9D1DA62"/>
<comment type="function">
    <text evidence="6">Poorly processive, error-prone DNA polymerase involved in untargeted mutagenesis. Copies undamaged DNA at stalled replication forks, which arise in vivo from mismatched or misaligned primer ends. These misaligned primers can be extended by PolIV. Exhibits no 3'-5' exonuclease (proofreading) activity. May be involved in translesional synthesis, in conjunction with the beta clamp from PolIII.</text>
</comment>
<keyword evidence="4 6" id="KW-0227">DNA damage</keyword>
<dbReference type="InterPro" id="IPR001126">
    <property type="entry name" value="UmuC"/>
</dbReference>
<feature type="binding site" evidence="6">
    <location>
        <position position="9"/>
    </location>
    <ligand>
        <name>Mg(2+)</name>
        <dbReference type="ChEBI" id="CHEBI:18420"/>
    </ligand>
</feature>
<organism evidence="8 9">
    <name type="scientific">Candidatus Coproplasma stercoripullorum</name>
    <dbReference type="NCBI Taxonomy" id="2840751"/>
    <lineage>
        <taxon>Bacteria</taxon>
        <taxon>Bacillati</taxon>
        <taxon>Bacillota</taxon>
        <taxon>Clostridia</taxon>
        <taxon>Eubacteriales</taxon>
        <taxon>Candidatus Coproplasma</taxon>
    </lineage>
</organism>
<protein>
    <recommendedName>
        <fullName evidence="6">DNA polymerase IV</fullName>
        <shortName evidence="6">Pol IV</shortName>
        <ecNumber evidence="6">2.7.7.7</ecNumber>
    </recommendedName>
</protein>
<dbReference type="SUPFAM" id="SSF100879">
    <property type="entry name" value="Lesion bypass DNA polymerase (Y-family), little finger domain"/>
    <property type="match status" value="1"/>
</dbReference>
<dbReference type="EMBL" id="DVHB01000007">
    <property type="protein sequence ID" value="HIR38822.1"/>
    <property type="molecule type" value="Genomic_DNA"/>
</dbReference>
<keyword evidence="6" id="KW-0234">DNA repair</keyword>
<dbReference type="GO" id="GO:0042276">
    <property type="term" value="P:error-prone translesion synthesis"/>
    <property type="evidence" value="ECO:0007669"/>
    <property type="project" value="TreeGrafter"/>
</dbReference>
<dbReference type="GO" id="GO:0003684">
    <property type="term" value="F:damaged DNA binding"/>
    <property type="evidence" value="ECO:0007669"/>
    <property type="project" value="InterPro"/>
</dbReference>
<reference evidence="8" key="1">
    <citation type="submission" date="2020-10" db="EMBL/GenBank/DDBJ databases">
        <authorList>
            <person name="Gilroy R."/>
        </authorList>
    </citation>
    <scope>NUCLEOTIDE SEQUENCE</scope>
    <source>
        <strain evidence="8">ChiW25-3613</strain>
    </source>
</reference>
<dbReference type="InterPro" id="IPR043502">
    <property type="entry name" value="DNA/RNA_pol_sf"/>
</dbReference>
<feature type="binding site" evidence="6">
    <location>
        <position position="105"/>
    </location>
    <ligand>
        <name>Mg(2+)</name>
        <dbReference type="ChEBI" id="CHEBI:18420"/>
    </ligand>
</feature>
<comment type="cofactor">
    <cofactor evidence="6">
        <name>Mg(2+)</name>
        <dbReference type="ChEBI" id="CHEBI:18420"/>
    </cofactor>
    <text evidence="6">Binds 2 magnesium ions per subunit.</text>
</comment>
<comment type="catalytic activity">
    <reaction evidence="6">
        <text>DNA(n) + a 2'-deoxyribonucleoside 5'-triphosphate = DNA(n+1) + diphosphate</text>
        <dbReference type="Rhea" id="RHEA:22508"/>
        <dbReference type="Rhea" id="RHEA-COMP:17339"/>
        <dbReference type="Rhea" id="RHEA-COMP:17340"/>
        <dbReference type="ChEBI" id="CHEBI:33019"/>
        <dbReference type="ChEBI" id="CHEBI:61560"/>
        <dbReference type="ChEBI" id="CHEBI:173112"/>
        <dbReference type="EC" id="2.7.7.7"/>
    </reaction>
</comment>
<feature type="domain" description="UmuC" evidence="7">
    <location>
        <begin position="5"/>
        <end position="206"/>
    </location>
</feature>
<comment type="caution">
    <text evidence="8">The sequence shown here is derived from an EMBL/GenBank/DDBJ whole genome shotgun (WGS) entry which is preliminary data.</text>
</comment>
<dbReference type="InterPro" id="IPR022880">
    <property type="entry name" value="DNApol_IV"/>
</dbReference>
<dbReference type="InterPro" id="IPR050116">
    <property type="entry name" value="DNA_polymerase-Y"/>
</dbReference>
<evidence type="ECO:0000256" key="6">
    <source>
        <dbReference type="HAMAP-Rule" id="MF_01113"/>
    </source>
</evidence>
<evidence type="ECO:0000256" key="1">
    <source>
        <dbReference type="ARBA" id="ARBA00010945"/>
    </source>
</evidence>
<comment type="similarity">
    <text evidence="1 6">Belongs to the DNA polymerase type-Y family.</text>
</comment>
<dbReference type="GO" id="GO:0005829">
    <property type="term" value="C:cytosol"/>
    <property type="evidence" value="ECO:0007669"/>
    <property type="project" value="TreeGrafter"/>
</dbReference>
<keyword evidence="5 6" id="KW-0239">DNA-directed DNA polymerase</keyword>
<proteinExistence type="inferred from homology"/>
<dbReference type="PANTHER" id="PTHR11076:SF35">
    <property type="entry name" value="DNA REPAIR PROTEIN HOMOLOG YOBH"/>
    <property type="match status" value="1"/>
</dbReference>
<comment type="subcellular location">
    <subcellularLocation>
        <location evidence="6">Cytoplasm</location>
    </subcellularLocation>
</comment>
<dbReference type="InterPro" id="IPR036775">
    <property type="entry name" value="DNA_pol_Y-fam_lit_finger_sf"/>
</dbReference>
<dbReference type="GO" id="GO:0006261">
    <property type="term" value="P:DNA-templated DNA replication"/>
    <property type="evidence" value="ECO:0007669"/>
    <property type="project" value="UniProtKB-UniRule"/>
</dbReference>
<evidence type="ECO:0000313" key="9">
    <source>
        <dbReference type="Proteomes" id="UP000824179"/>
    </source>
</evidence>
<dbReference type="CDD" id="cd03586">
    <property type="entry name" value="PolY_Pol_IV_kappa"/>
    <property type="match status" value="1"/>
</dbReference>
<dbReference type="SUPFAM" id="SSF56672">
    <property type="entry name" value="DNA/RNA polymerases"/>
    <property type="match status" value="1"/>
</dbReference>
<reference evidence="8" key="2">
    <citation type="journal article" date="2021" name="PeerJ">
        <title>Extensive microbial diversity within the chicken gut microbiome revealed by metagenomics and culture.</title>
        <authorList>
            <person name="Gilroy R."/>
            <person name="Ravi A."/>
            <person name="Getino M."/>
            <person name="Pursley I."/>
            <person name="Horton D.L."/>
            <person name="Alikhan N.F."/>
            <person name="Baker D."/>
            <person name="Gharbi K."/>
            <person name="Hall N."/>
            <person name="Watson M."/>
            <person name="Adriaenssens E.M."/>
            <person name="Foster-Nyarko E."/>
            <person name="Jarju S."/>
            <person name="Secka A."/>
            <person name="Antonio M."/>
            <person name="Oren A."/>
            <person name="Chaudhuri R.R."/>
            <person name="La Ragione R."/>
            <person name="Hildebrand F."/>
            <person name="Pallen M.J."/>
        </authorList>
    </citation>
    <scope>NUCLEOTIDE SEQUENCE</scope>
    <source>
        <strain evidence="8">ChiW25-3613</strain>
    </source>
</reference>
<keyword evidence="6" id="KW-0238">DNA-binding</keyword>
<dbReference type="Proteomes" id="UP000824179">
    <property type="component" value="Unassembled WGS sequence"/>
</dbReference>
<dbReference type="Pfam" id="PF11799">
    <property type="entry name" value="IMS_C"/>
    <property type="match status" value="1"/>
</dbReference>
<gene>
    <name evidence="6" type="primary">dinB</name>
    <name evidence="8" type="ORF">IAB90_00410</name>
</gene>
<dbReference type="PROSITE" id="PS50173">
    <property type="entry name" value="UMUC"/>
    <property type="match status" value="1"/>
</dbReference>